<evidence type="ECO:0000256" key="2">
    <source>
        <dbReference type="SAM" id="SignalP"/>
    </source>
</evidence>
<proteinExistence type="predicted"/>
<sequence length="414" mass="45997">MRAFLSILAFLCLAQAGPLRAQDLAILTSFPEQFSDEFVQAFAARHPERDIRVLNKNTVAAVDEVLRGNTRRFGIFWASAPEAFAILKRAGAFAPAGICGAGGPASVEPFAISAVGWAKRRDAAVFMPGDWNDLLKPIYRGKVAMARPSRSGTTHMLVEQLLQVRGWDDGWAYLLELAGNLSTLTARSFGVPEGLMDRRFDIGFTIDFLAQSRAEALQFRYGRPVVLAKAQIGILKQVRDPRAACEFVSMILSREGQLALLKPNIGRVPYDPAIRAEFEDQLPEGIIQTLRLPWLNYDAGMSADRYWSVNTLFDLMVTEQLTERRDLWRRAHALDGRVAPERLAHLRRALTAIPISWDEAQEASRRIAGGVRGTVLVSLGDAEREIVHAWRPRIGKALADARAELEALERQAGR</sequence>
<gene>
    <name evidence="3" type="ORF">LX70_02970</name>
</gene>
<dbReference type="Proteomes" id="UP000238338">
    <property type="component" value="Unassembled WGS sequence"/>
</dbReference>
<feature type="chain" id="PRO_5015758813" evidence="2">
    <location>
        <begin position="22"/>
        <end position="414"/>
    </location>
</feature>
<keyword evidence="1 2" id="KW-0732">Signal</keyword>
<dbReference type="RefSeq" id="WP_105515538.1">
    <property type="nucleotide sequence ID" value="NZ_PVEP01000006.1"/>
</dbReference>
<name>A0A2S8S5L9_9RHOB</name>
<feature type="signal peptide" evidence="2">
    <location>
        <begin position="1"/>
        <end position="21"/>
    </location>
</feature>
<organism evidence="3 4">
    <name type="scientific">Albidovulum denitrificans</name>
    <dbReference type="NCBI Taxonomy" id="404881"/>
    <lineage>
        <taxon>Bacteria</taxon>
        <taxon>Pseudomonadati</taxon>
        <taxon>Pseudomonadota</taxon>
        <taxon>Alphaproteobacteria</taxon>
        <taxon>Rhodobacterales</taxon>
        <taxon>Paracoccaceae</taxon>
        <taxon>Albidovulum</taxon>
    </lineage>
</organism>
<reference evidence="3 4" key="1">
    <citation type="submission" date="2018-02" db="EMBL/GenBank/DDBJ databases">
        <title>Genomic Encyclopedia of Archaeal and Bacterial Type Strains, Phase II (KMG-II): from individual species to whole genera.</title>
        <authorList>
            <person name="Goeker M."/>
        </authorList>
    </citation>
    <scope>NUCLEOTIDE SEQUENCE [LARGE SCALE GENOMIC DNA]</scope>
    <source>
        <strain evidence="3 4">DSM 18921</strain>
    </source>
</reference>
<dbReference type="SUPFAM" id="SSF53850">
    <property type="entry name" value="Periplasmic binding protein-like II"/>
    <property type="match status" value="1"/>
</dbReference>
<dbReference type="Pfam" id="PF13531">
    <property type="entry name" value="SBP_bac_11"/>
    <property type="match status" value="1"/>
</dbReference>
<evidence type="ECO:0000313" key="4">
    <source>
        <dbReference type="Proteomes" id="UP000238338"/>
    </source>
</evidence>
<keyword evidence="4" id="KW-1185">Reference proteome</keyword>
<comment type="caution">
    <text evidence="3">The sequence shown here is derived from an EMBL/GenBank/DDBJ whole genome shotgun (WGS) entry which is preliminary data.</text>
</comment>
<dbReference type="EMBL" id="PVEP01000006">
    <property type="protein sequence ID" value="PQV56085.1"/>
    <property type="molecule type" value="Genomic_DNA"/>
</dbReference>
<dbReference type="OrthoDB" id="9766989at2"/>
<dbReference type="AlphaFoldDB" id="A0A2S8S5L9"/>
<dbReference type="PANTHER" id="PTHR30006">
    <property type="entry name" value="THIAMINE-BINDING PERIPLASMIC PROTEIN-RELATED"/>
    <property type="match status" value="1"/>
</dbReference>
<dbReference type="GO" id="GO:0030288">
    <property type="term" value="C:outer membrane-bounded periplasmic space"/>
    <property type="evidence" value="ECO:0007669"/>
    <property type="project" value="TreeGrafter"/>
</dbReference>
<accession>A0A2S8S5L9</accession>
<dbReference type="Gene3D" id="3.40.190.10">
    <property type="entry name" value="Periplasmic binding protein-like II"/>
    <property type="match status" value="2"/>
</dbReference>
<protein>
    <submittedName>
        <fullName evidence="3">ABC-type Fe3+ transport system substrate-binding protein</fullName>
    </submittedName>
</protein>
<evidence type="ECO:0000313" key="3">
    <source>
        <dbReference type="EMBL" id="PQV56085.1"/>
    </source>
</evidence>
<dbReference type="PANTHER" id="PTHR30006:SF25">
    <property type="entry name" value="PHOSPHOGLYCERATE TRANSPORT REGULATORY PROTEIN PGTC"/>
    <property type="match status" value="1"/>
</dbReference>
<evidence type="ECO:0000256" key="1">
    <source>
        <dbReference type="ARBA" id="ARBA00022729"/>
    </source>
</evidence>